<dbReference type="GO" id="GO:0031087">
    <property type="term" value="P:deadenylation-independent decapping of nuclear-transcribed mRNA"/>
    <property type="evidence" value="ECO:0007669"/>
    <property type="project" value="InterPro"/>
</dbReference>
<dbReference type="InterPro" id="IPR001680">
    <property type="entry name" value="WD40_rpt"/>
</dbReference>
<dbReference type="Gene3D" id="1.10.220.100">
    <property type="entry name" value="conserved c-terminal region of ge- 1"/>
    <property type="match status" value="1"/>
</dbReference>
<reference evidence="11 12" key="1">
    <citation type="journal article" date="2012" name="Genome Biol.">
        <title>The genome of the polar eukaryotic microalga coccomyxa subellipsoidea reveals traits of cold adaptation.</title>
        <authorList>
            <person name="Blanc G."/>
            <person name="Agarkova I."/>
            <person name="Grimwood J."/>
            <person name="Kuo A."/>
            <person name="Brueggeman A."/>
            <person name="Dunigan D."/>
            <person name="Gurnon J."/>
            <person name="Ladunga I."/>
            <person name="Lindquist E."/>
            <person name="Lucas S."/>
            <person name="Pangilinan J."/>
            <person name="Proschold T."/>
            <person name="Salamov A."/>
            <person name="Schmutz J."/>
            <person name="Weeks D."/>
            <person name="Yamada T."/>
            <person name="Claverie J.M."/>
            <person name="Grigoriev I."/>
            <person name="Van Etten J."/>
            <person name="Lomsadze A."/>
            <person name="Borodovsky M."/>
        </authorList>
    </citation>
    <scope>NUCLEOTIDE SEQUENCE [LARGE SCALE GENOMIC DNA]</scope>
    <source>
        <strain evidence="11 12">C-169</strain>
    </source>
</reference>
<evidence type="ECO:0000256" key="8">
    <source>
        <dbReference type="SAM" id="Coils"/>
    </source>
</evidence>
<dbReference type="InterPro" id="IPR045152">
    <property type="entry name" value="EDC4-like"/>
</dbReference>
<evidence type="ECO:0000256" key="7">
    <source>
        <dbReference type="PROSITE-ProRule" id="PRU00221"/>
    </source>
</evidence>
<feature type="compositionally biased region" description="Polar residues" evidence="9">
    <location>
        <begin position="553"/>
        <end position="565"/>
    </location>
</feature>
<gene>
    <name evidence="11" type="ORF">COCSUDRAFT_39670</name>
</gene>
<evidence type="ECO:0000256" key="5">
    <source>
        <dbReference type="ARBA" id="ARBA00022737"/>
    </source>
</evidence>
<dbReference type="AlphaFoldDB" id="I0Z7L2"/>
<evidence type="ECO:0000256" key="9">
    <source>
        <dbReference type="SAM" id="MobiDB-lite"/>
    </source>
</evidence>
<dbReference type="GeneID" id="17044641"/>
<dbReference type="eggNOG" id="KOG1916">
    <property type="taxonomic scope" value="Eukaryota"/>
</dbReference>
<evidence type="ECO:0000313" key="11">
    <source>
        <dbReference type="EMBL" id="EIE26631.1"/>
    </source>
</evidence>
<feature type="compositionally biased region" description="Polar residues" evidence="9">
    <location>
        <begin position="456"/>
        <end position="490"/>
    </location>
</feature>
<keyword evidence="12" id="KW-1185">Reference proteome</keyword>
<comment type="caution">
    <text evidence="11">The sequence shown here is derived from an EMBL/GenBank/DDBJ whole genome shotgun (WGS) entry which is preliminary data.</text>
</comment>
<accession>I0Z7L2</accession>
<evidence type="ECO:0000256" key="3">
    <source>
        <dbReference type="ARBA" id="ARBA00022490"/>
    </source>
</evidence>
<evidence type="ECO:0000313" key="12">
    <source>
        <dbReference type="Proteomes" id="UP000007264"/>
    </source>
</evidence>
<dbReference type="InterPro" id="IPR049404">
    <property type="entry name" value="EDC4_C"/>
</dbReference>
<feature type="compositionally biased region" description="Basic and acidic residues" evidence="9">
    <location>
        <begin position="1"/>
        <end position="17"/>
    </location>
</feature>
<dbReference type="PANTHER" id="PTHR15598">
    <property type="entry name" value="ENHANCER OF MRNA-DECAPPING PROTEIN 4"/>
    <property type="match status" value="1"/>
</dbReference>
<feature type="region of interest" description="Disordered" evidence="9">
    <location>
        <begin position="444"/>
        <end position="537"/>
    </location>
</feature>
<comment type="subcellular location">
    <subcellularLocation>
        <location evidence="1">Cytoplasm</location>
        <location evidence="1">P-body</location>
    </subcellularLocation>
</comment>
<keyword evidence="6 8" id="KW-0175">Coiled coil</keyword>
<feature type="region of interest" description="Disordered" evidence="9">
    <location>
        <begin position="551"/>
        <end position="703"/>
    </location>
</feature>
<name>I0Z7L2_COCSC</name>
<dbReference type="EMBL" id="AGSI01000002">
    <property type="protein sequence ID" value="EIE26631.1"/>
    <property type="molecule type" value="Genomic_DNA"/>
</dbReference>
<comment type="similarity">
    <text evidence="2">Belongs to the WD repeat EDC4 family.</text>
</comment>
<feature type="compositionally biased region" description="Low complexity" evidence="9">
    <location>
        <begin position="508"/>
        <end position="520"/>
    </location>
</feature>
<keyword evidence="5" id="KW-0677">Repeat</keyword>
<keyword evidence="3" id="KW-0963">Cytoplasm</keyword>
<dbReference type="SUPFAM" id="SSF50978">
    <property type="entry name" value="WD40 repeat-like"/>
    <property type="match status" value="1"/>
</dbReference>
<dbReference type="KEGG" id="csl:COCSUDRAFT_39670"/>
<proteinExistence type="inferred from homology"/>
<dbReference type="Gene3D" id="2.130.10.10">
    <property type="entry name" value="YVTN repeat-like/Quinoprotein amine dehydrogenase"/>
    <property type="match status" value="1"/>
</dbReference>
<dbReference type="InterPro" id="IPR036322">
    <property type="entry name" value="WD40_repeat_dom_sf"/>
</dbReference>
<evidence type="ECO:0000256" key="2">
    <source>
        <dbReference type="ARBA" id="ARBA00009639"/>
    </source>
</evidence>
<feature type="compositionally biased region" description="Basic and acidic residues" evidence="9">
    <location>
        <begin position="638"/>
        <end position="651"/>
    </location>
</feature>
<feature type="region of interest" description="Disordered" evidence="9">
    <location>
        <begin position="1"/>
        <end position="20"/>
    </location>
</feature>
<dbReference type="InterPro" id="IPR015943">
    <property type="entry name" value="WD40/YVTN_repeat-like_dom_sf"/>
</dbReference>
<evidence type="ECO:0000256" key="6">
    <source>
        <dbReference type="ARBA" id="ARBA00023054"/>
    </source>
</evidence>
<feature type="domain" description="Enhancer of mRNA-decapping protein 4 C-terminal" evidence="10">
    <location>
        <begin position="958"/>
        <end position="1062"/>
    </location>
</feature>
<feature type="repeat" description="WD" evidence="7">
    <location>
        <begin position="241"/>
        <end position="273"/>
    </location>
</feature>
<dbReference type="PANTHER" id="PTHR15598:SF5">
    <property type="entry name" value="ENHANCER OF MRNA-DECAPPING PROTEIN 4"/>
    <property type="match status" value="1"/>
</dbReference>
<dbReference type="InterPro" id="IPR044938">
    <property type="entry name" value="EDC4_C_sf"/>
</dbReference>
<dbReference type="Pfam" id="PF21289">
    <property type="entry name" value="EDC4_C"/>
    <property type="match status" value="1"/>
</dbReference>
<dbReference type="OrthoDB" id="512737at2759"/>
<evidence type="ECO:0000256" key="1">
    <source>
        <dbReference type="ARBA" id="ARBA00004201"/>
    </source>
</evidence>
<evidence type="ECO:0000259" key="10">
    <source>
        <dbReference type="Pfam" id="PF21289"/>
    </source>
</evidence>
<dbReference type="PROSITE" id="PS50082">
    <property type="entry name" value="WD_REPEATS_2"/>
    <property type="match status" value="1"/>
</dbReference>
<feature type="compositionally biased region" description="Low complexity" evidence="9">
    <location>
        <begin position="584"/>
        <end position="601"/>
    </location>
</feature>
<dbReference type="FunFam" id="1.10.220.100:FF:000001">
    <property type="entry name" value="Enhancer of mRNA-decapping protein 4"/>
    <property type="match status" value="1"/>
</dbReference>
<keyword evidence="4 7" id="KW-0853">WD repeat</keyword>
<sequence>MTLKDRSPEVKSLESRRTSGAVDALEAALSAGTQNGVAAGKEPQGRSLPEDPDIVFNVDTSEEGEGQPQLPETAITKYLTDVVLEMRQLIAVNRNFICYALKQGHVRLLSTQANVRDLIKAHVPPVTDIRFHSAAIDLLASADKEGHVAVWRLDGEAEEGKRAERVLFLTLGDMLGEGQELHLAWHPQSDSTLAVTVRDGLLVVDLKALQEAGSTEVVCDQSTLPSGLRHLHIASDLQPSTLDFSPDGHLLAAGAPEGKIYIWDTASSAASAPVSTIEPFEGQALGSVTWVQRADGGAPWILAGDAVNRELRLFHGDVASGFHLRQALRLESLEGEQAFYNHLVYHAASSLIVLANSRRSAVYAVHLGPGKESSLRFDYLAKFGVGVPMLSLTAAPPPDNGQDAVQLFCVQKQGISQCSLHPQMCRAPADKARAAAEPNYSAASANAGISGPAQHPLSSEADTSAMGSQAEQVVESRQLSSTNDTPSPRTSIAAPDATVAGSLPAGETSSPAAAASASLPLPLPPPVTTPPAAAVPQPRLLTPKQLIKLAGNRTASQGSSTSTDLHTLRTGDSPGPGPPPPPSAGLRSPSTPFTAYSTPPAAAYPPPETAGDAATSGTPKGGLNGVHVGPAKILKRRKEGERPEDVSDARVSEGPIPLPAGAEPKPEGAVDAAPRAAGKKTPEPQGKGPSQTPPRPAAAESSSMGAEAVLLRIEAMHKKLLAQQMAAQANTLKGLKEDMRKETKRIEATTQAQVNRLVQKQAETIEAERTVLMAEQHKDLEKLIAAISASVNRDLPLRIEEMMRREVAGLGGSVAGTLAGSLRSLGALEKALGTQLRTALTKSLQDSFRSTFQSTLIPAFESACQTMFSQVQATFAGGLAEHLQAAGGANAAVVASLRESASRVGTAADALSSQVSEGQRRLLQLAEEAATGGSRPRLQALTVSQIEARVEDPTIALMKLLKENKYEEAFGRVLDMADVGRVTWLCQQLDAAELLNQEPLPLSQSVLLSLMQQLGSDLARDTGIKLQWLKEAAPVLDPNDTMLAPHMRQILQQLFSALQACQSGAAPSDARACRHVIHLVNSLLHQCH</sequence>
<evidence type="ECO:0000256" key="4">
    <source>
        <dbReference type="ARBA" id="ARBA00022574"/>
    </source>
</evidence>
<dbReference type="RefSeq" id="XP_005651175.1">
    <property type="nucleotide sequence ID" value="XM_005651118.1"/>
</dbReference>
<protein>
    <recommendedName>
        <fullName evidence="10">Enhancer of mRNA-decapping protein 4 C-terminal domain-containing protein</fullName>
    </recommendedName>
</protein>
<dbReference type="STRING" id="574566.I0Z7L2"/>
<feature type="region of interest" description="Disordered" evidence="9">
    <location>
        <begin position="32"/>
        <end position="70"/>
    </location>
</feature>
<dbReference type="Proteomes" id="UP000007264">
    <property type="component" value="Unassembled WGS sequence"/>
</dbReference>
<feature type="coiled-coil region" evidence="8">
    <location>
        <begin position="722"/>
        <end position="752"/>
    </location>
</feature>
<dbReference type="GO" id="GO:0000932">
    <property type="term" value="C:P-body"/>
    <property type="evidence" value="ECO:0007669"/>
    <property type="project" value="UniProtKB-SubCell"/>
</dbReference>
<dbReference type="SMART" id="SM00320">
    <property type="entry name" value="WD40"/>
    <property type="match status" value="2"/>
</dbReference>
<organism evidence="11 12">
    <name type="scientific">Coccomyxa subellipsoidea (strain C-169)</name>
    <name type="common">Green microalga</name>
    <dbReference type="NCBI Taxonomy" id="574566"/>
    <lineage>
        <taxon>Eukaryota</taxon>
        <taxon>Viridiplantae</taxon>
        <taxon>Chlorophyta</taxon>
        <taxon>core chlorophytes</taxon>
        <taxon>Trebouxiophyceae</taxon>
        <taxon>Trebouxiophyceae incertae sedis</taxon>
        <taxon>Coccomyxaceae</taxon>
        <taxon>Coccomyxa</taxon>
        <taxon>Coccomyxa subellipsoidea</taxon>
    </lineage>
</organism>